<gene>
    <name evidence="3" type="ORF">CP975_34355</name>
</gene>
<comment type="similarity">
    <text evidence="1 2">Belongs to the cytochrome P450 family.</text>
</comment>
<dbReference type="InterPro" id="IPR036396">
    <property type="entry name" value="Cyt_P450_sf"/>
</dbReference>
<dbReference type="AlphaFoldDB" id="A0A5J6HNP1"/>
<dbReference type="PANTHER" id="PTHR46696:SF6">
    <property type="entry name" value="P450, PUTATIVE (EUROFUNG)-RELATED"/>
    <property type="match status" value="1"/>
</dbReference>
<evidence type="ECO:0000256" key="2">
    <source>
        <dbReference type="RuleBase" id="RU000461"/>
    </source>
</evidence>
<keyword evidence="2" id="KW-0560">Oxidoreductase</keyword>
<reference evidence="3 4" key="1">
    <citation type="submission" date="2017-09" db="EMBL/GenBank/DDBJ databases">
        <authorList>
            <person name="Lee N."/>
            <person name="Cho B.-K."/>
        </authorList>
    </citation>
    <scope>NUCLEOTIDE SEQUENCE [LARGE SCALE GENOMIC DNA]</scope>
    <source>
        <strain evidence="3 4">ATCC 12461</strain>
    </source>
</reference>
<keyword evidence="2" id="KW-0479">Metal-binding</keyword>
<dbReference type="SUPFAM" id="SSF48264">
    <property type="entry name" value="Cytochrome P450"/>
    <property type="match status" value="1"/>
</dbReference>
<organism evidence="3 4">
    <name type="scientific">Streptomyces alboniger</name>
    <dbReference type="NCBI Taxonomy" id="132473"/>
    <lineage>
        <taxon>Bacteria</taxon>
        <taxon>Bacillati</taxon>
        <taxon>Actinomycetota</taxon>
        <taxon>Actinomycetes</taxon>
        <taxon>Kitasatosporales</taxon>
        <taxon>Streptomycetaceae</taxon>
        <taxon>Streptomyces</taxon>
        <taxon>Streptomyces aurantiacus group</taxon>
    </lineage>
</organism>
<evidence type="ECO:0000313" key="4">
    <source>
        <dbReference type="Proteomes" id="UP000326553"/>
    </source>
</evidence>
<accession>A0A5J6HNP1</accession>
<keyword evidence="2" id="KW-0349">Heme</keyword>
<dbReference type="InterPro" id="IPR001128">
    <property type="entry name" value="Cyt_P450"/>
</dbReference>
<dbReference type="EMBL" id="CP023695">
    <property type="protein sequence ID" value="QEV21919.1"/>
    <property type="molecule type" value="Genomic_DNA"/>
</dbReference>
<dbReference type="Proteomes" id="UP000326553">
    <property type="component" value="Chromosome"/>
</dbReference>
<keyword evidence="4" id="KW-1185">Reference proteome</keyword>
<dbReference type="Gene3D" id="1.10.630.10">
    <property type="entry name" value="Cytochrome P450"/>
    <property type="match status" value="1"/>
</dbReference>
<dbReference type="GO" id="GO:0005506">
    <property type="term" value="F:iron ion binding"/>
    <property type="evidence" value="ECO:0007669"/>
    <property type="project" value="InterPro"/>
</dbReference>
<sequence>MVHGSGGHAFVSGSCPGALNGPTPEGRRPIGSYAQARRFLADPRNSRARLVQVPFGPASAMSVTEMDPPQHTYVRGLLGSSFFARAITRRFPILLRRADALTERMRRSGVSCDVMAEFCVPFAYETHCDVLGVPDEVREELYRWSCARSAAPNARGPQLYRAETGLHRAVSNLFFSSRRLGGLLGELAAAHQGGGLSGRELTGLAASLFFDGHILASNQLANALLCLFVHPAHLDRLLSDPALLDATVEETLRYSPSITMGMTRVTPAGSRAAVAFGTANRDPHVFTEPDRFVPLRTGPRHLSFGWGPHHCLGAELVRAELRAALTVLFDRLPGLRPAAADDAVVWSASATVRGPQRLPVTWDRRVGARRLNRWCT</sequence>
<dbReference type="PRINTS" id="PR00359">
    <property type="entry name" value="BP450"/>
</dbReference>
<name>A0A5J6HNP1_STRAD</name>
<evidence type="ECO:0000313" key="3">
    <source>
        <dbReference type="EMBL" id="QEV21919.1"/>
    </source>
</evidence>
<dbReference type="Pfam" id="PF00067">
    <property type="entry name" value="p450"/>
    <property type="match status" value="1"/>
</dbReference>
<evidence type="ECO:0000256" key="1">
    <source>
        <dbReference type="ARBA" id="ARBA00010617"/>
    </source>
</evidence>
<dbReference type="GO" id="GO:0004497">
    <property type="term" value="F:monooxygenase activity"/>
    <property type="evidence" value="ECO:0007669"/>
    <property type="project" value="UniProtKB-KW"/>
</dbReference>
<dbReference type="InterPro" id="IPR017972">
    <property type="entry name" value="Cyt_P450_CS"/>
</dbReference>
<dbReference type="GO" id="GO:0020037">
    <property type="term" value="F:heme binding"/>
    <property type="evidence" value="ECO:0007669"/>
    <property type="project" value="InterPro"/>
</dbReference>
<keyword evidence="2" id="KW-0503">Monooxygenase</keyword>
<dbReference type="InterPro" id="IPR002397">
    <property type="entry name" value="Cyt_P450_B"/>
</dbReference>
<protein>
    <submittedName>
        <fullName evidence="3">Cytochrome P450</fullName>
    </submittedName>
</protein>
<dbReference type="GO" id="GO:0016705">
    <property type="term" value="F:oxidoreductase activity, acting on paired donors, with incorporation or reduction of molecular oxygen"/>
    <property type="evidence" value="ECO:0007669"/>
    <property type="project" value="InterPro"/>
</dbReference>
<dbReference type="KEGG" id="salw:CP975_34355"/>
<dbReference type="PROSITE" id="PS00086">
    <property type="entry name" value="CYTOCHROME_P450"/>
    <property type="match status" value="1"/>
</dbReference>
<proteinExistence type="inferred from homology"/>
<dbReference type="PANTHER" id="PTHR46696">
    <property type="entry name" value="P450, PUTATIVE (EUROFUNG)-RELATED"/>
    <property type="match status" value="1"/>
</dbReference>
<keyword evidence="2" id="KW-0408">Iron</keyword>